<dbReference type="GO" id="GO:0016740">
    <property type="term" value="F:transferase activity"/>
    <property type="evidence" value="ECO:0007669"/>
    <property type="project" value="UniProtKB-KW"/>
</dbReference>
<comment type="caution">
    <text evidence="2">The sequence shown here is derived from an EMBL/GenBank/DDBJ whole genome shotgun (WGS) entry which is preliminary data.</text>
</comment>
<protein>
    <submittedName>
        <fullName evidence="2">Pyruvyl transferase</fullName>
    </submittedName>
</protein>
<dbReference type="AlphaFoldDB" id="A0A2Y9BKE4"/>
<feature type="domain" description="Polysaccharide pyruvyl transferase" evidence="1">
    <location>
        <begin position="119"/>
        <end position="238"/>
    </location>
</feature>
<sequence>MRADKLNLKIKKILGRRAKKVLVKMIHPWRNQFILFNWSKKAQNNHVNLDYWDETENLGDTLSPVIVNHLLALRGISPDKEVKGKKHLYAVGSVLTAGIQDATIWGSGILNASLNYRLEKRKLDVRAVRGPVTRIILMDHGYEVPEVYGDPAILLPEIYMPPKIQKQYKFGLIAHKDYDLSKVAKKNFQNKAIKTLNICTADYKTFIDELNSVEVVISSSLHGIILAESYGIHAILLEPQIDILKYSDYYYSTGRLTFPVARTIEEALTIHPTALPKMEELRSKLKAAFPYDIYD</sequence>
<name>A0A2Y9BKE4_9FIRM</name>
<dbReference type="InterPro" id="IPR007345">
    <property type="entry name" value="Polysacch_pyruvyl_Trfase"/>
</dbReference>
<dbReference type="EMBL" id="QGDL01000021">
    <property type="protein sequence ID" value="PWJ20727.1"/>
    <property type="molecule type" value="Genomic_DNA"/>
</dbReference>
<accession>A0A2Y9BKE4</accession>
<dbReference type="Pfam" id="PF04230">
    <property type="entry name" value="PS_pyruv_trans"/>
    <property type="match status" value="1"/>
</dbReference>
<evidence type="ECO:0000259" key="1">
    <source>
        <dbReference type="Pfam" id="PF04230"/>
    </source>
</evidence>
<evidence type="ECO:0000313" key="2">
    <source>
        <dbReference type="EMBL" id="PWJ20727.1"/>
    </source>
</evidence>
<organism evidence="2 3">
    <name type="scientific">Faecalicatena orotica</name>
    <dbReference type="NCBI Taxonomy" id="1544"/>
    <lineage>
        <taxon>Bacteria</taxon>
        <taxon>Bacillati</taxon>
        <taxon>Bacillota</taxon>
        <taxon>Clostridia</taxon>
        <taxon>Lachnospirales</taxon>
        <taxon>Lachnospiraceae</taxon>
        <taxon>Faecalicatena</taxon>
    </lineage>
</organism>
<reference evidence="2 3" key="1">
    <citation type="submission" date="2018-05" db="EMBL/GenBank/DDBJ databases">
        <title>The Hungate 1000. A catalogue of reference genomes from the rumen microbiome.</title>
        <authorList>
            <person name="Kelly W."/>
        </authorList>
    </citation>
    <scope>NUCLEOTIDE SEQUENCE [LARGE SCALE GENOMIC DNA]</scope>
    <source>
        <strain evidence="2 3">NLAE-zl-C242</strain>
    </source>
</reference>
<proteinExistence type="predicted"/>
<evidence type="ECO:0000313" key="3">
    <source>
        <dbReference type="Proteomes" id="UP000245845"/>
    </source>
</evidence>
<dbReference type="RefSeq" id="WP_109733746.1">
    <property type="nucleotide sequence ID" value="NZ_BAAACK010000008.1"/>
</dbReference>
<dbReference type="Proteomes" id="UP000245845">
    <property type="component" value="Unassembled WGS sequence"/>
</dbReference>
<gene>
    <name evidence="2" type="ORF">A8806_12143</name>
</gene>
<keyword evidence="3" id="KW-1185">Reference proteome</keyword>
<dbReference type="OrthoDB" id="9803627at2"/>
<keyword evidence="2" id="KW-0808">Transferase</keyword>